<dbReference type="EMBL" id="LAZR01007917">
    <property type="protein sequence ID" value="KKM82089.1"/>
    <property type="molecule type" value="Genomic_DNA"/>
</dbReference>
<name>A0A0F9KIX4_9ZZZZ</name>
<feature type="domain" description="Cysteine-rich" evidence="2">
    <location>
        <begin position="32"/>
        <end position="111"/>
    </location>
</feature>
<dbReference type="GO" id="GO:0016491">
    <property type="term" value="F:oxidoreductase activity"/>
    <property type="evidence" value="ECO:0007669"/>
    <property type="project" value="UniProtKB-KW"/>
</dbReference>
<keyword evidence="1" id="KW-0560">Oxidoreductase</keyword>
<dbReference type="AlphaFoldDB" id="A0A0F9KIX4"/>
<dbReference type="PANTHER" id="PTHR42947:SF1">
    <property type="entry name" value="COB--COM HETERODISULFIDE REDUCTASE SUBUNIT B 1"/>
    <property type="match status" value="1"/>
</dbReference>
<proteinExistence type="predicted"/>
<dbReference type="InterPro" id="IPR004017">
    <property type="entry name" value="Cys_rich_dom"/>
</dbReference>
<dbReference type="Pfam" id="PF02754">
    <property type="entry name" value="CCG"/>
    <property type="match status" value="2"/>
</dbReference>
<evidence type="ECO:0000256" key="1">
    <source>
        <dbReference type="ARBA" id="ARBA00023002"/>
    </source>
</evidence>
<accession>A0A0F9KIX4</accession>
<sequence>MVAVNLSLDIDEINRDHPENPLNFFKDKKICLFKACLEKYFPGVRWGIQDLLEDLNMEVKTCDNQSCCSGTFFQRNLITRAQFAAINERNIFELNQQADVVLFSCNGCYNSVLRGREFLRNQEVNRKTEEILNGLTKLNPKSPDKYRILDEPSVRFIHDLDFLFLIKDNLLNSLKFNLKGLKVASHYGCHYLNLSRDKRNPELYFKDKTKLDRLVTLFGGTPVDYQEKDGCCGWGASQLLMNPREALKITFEKLKSAETVEADFMLTPCPTCLYTLSKPEYREKMSNWFGEKLDIPTIHLNELVAILRGCEEERCITLRRKTPRIDEIFEKITSE</sequence>
<reference evidence="3" key="1">
    <citation type="journal article" date="2015" name="Nature">
        <title>Complex archaea that bridge the gap between prokaryotes and eukaryotes.</title>
        <authorList>
            <person name="Spang A."/>
            <person name="Saw J.H."/>
            <person name="Jorgensen S.L."/>
            <person name="Zaremba-Niedzwiedzka K."/>
            <person name="Martijn J."/>
            <person name="Lind A.E."/>
            <person name="van Eijk R."/>
            <person name="Schleper C."/>
            <person name="Guy L."/>
            <person name="Ettema T.J."/>
        </authorList>
    </citation>
    <scope>NUCLEOTIDE SEQUENCE</scope>
</reference>
<dbReference type="InterPro" id="IPR051278">
    <property type="entry name" value="HdrB/HdrD_reductase"/>
</dbReference>
<comment type="caution">
    <text evidence="3">The sequence shown here is derived from an EMBL/GenBank/DDBJ whole genome shotgun (WGS) entry which is preliminary data.</text>
</comment>
<protein>
    <recommendedName>
        <fullName evidence="2">Cysteine-rich domain-containing protein</fullName>
    </recommendedName>
</protein>
<evidence type="ECO:0000259" key="2">
    <source>
        <dbReference type="Pfam" id="PF02754"/>
    </source>
</evidence>
<dbReference type="Gene3D" id="1.20.1050.140">
    <property type="match status" value="1"/>
</dbReference>
<evidence type="ECO:0000313" key="3">
    <source>
        <dbReference type="EMBL" id="KKM82089.1"/>
    </source>
</evidence>
<dbReference type="PANTHER" id="PTHR42947">
    <property type="entry name" value="COB--COM HETERODISULFIDE REDUCTASE SUBUNIT B 1"/>
    <property type="match status" value="1"/>
</dbReference>
<gene>
    <name evidence="3" type="ORF">LCGC14_1323050</name>
</gene>
<organism evidence="3">
    <name type="scientific">marine sediment metagenome</name>
    <dbReference type="NCBI Taxonomy" id="412755"/>
    <lineage>
        <taxon>unclassified sequences</taxon>
        <taxon>metagenomes</taxon>
        <taxon>ecological metagenomes</taxon>
    </lineage>
</organism>
<feature type="domain" description="Cysteine-rich" evidence="2">
    <location>
        <begin position="183"/>
        <end position="276"/>
    </location>
</feature>